<reference evidence="3" key="1">
    <citation type="submission" date="2017-04" db="EMBL/GenBank/DDBJ databases">
        <authorList>
            <person name="Varghese N."/>
            <person name="Submissions S."/>
        </authorList>
    </citation>
    <scope>NUCLEOTIDE SEQUENCE [LARGE SCALE GENOMIC DNA]</scope>
    <source>
        <strain evidence="3">DSM 44073</strain>
    </source>
</reference>
<keyword evidence="3" id="KW-1185">Reference proteome</keyword>
<name>A0A1W2FTM7_9PSEU</name>
<organism evidence="2 3">
    <name type="scientific">Lentzea albidocapillata</name>
    <dbReference type="NCBI Taxonomy" id="40571"/>
    <lineage>
        <taxon>Bacteria</taxon>
        <taxon>Bacillati</taxon>
        <taxon>Actinomycetota</taxon>
        <taxon>Actinomycetes</taxon>
        <taxon>Pseudonocardiales</taxon>
        <taxon>Pseudonocardiaceae</taxon>
        <taxon>Lentzea</taxon>
    </lineage>
</organism>
<evidence type="ECO:0000313" key="2">
    <source>
        <dbReference type="EMBL" id="SMD25319.1"/>
    </source>
</evidence>
<evidence type="ECO:0000313" key="3">
    <source>
        <dbReference type="Proteomes" id="UP000192840"/>
    </source>
</evidence>
<proteinExistence type="predicted"/>
<accession>A0A1W2FTM7</accession>
<gene>
    <name evidence="2" type="ORF">SAMN05660733_08106</name>
</gene>
<protein>
    <submittedName>
        <fullName evidence="2">Uncharacterized protein</fullName>
    </submittedName>
</protein>
<dbReference type="AlphaFoldDB" id="A0A1W2FTM7"/>
<dbReference type="EMBL" id="FWYC01000026">
    <property type="protein sequence ID" value="SMD25319.1"/>
    <property type="molecule type" value="Genomic_DNA"/>
</dbReference>
<feature type="region of interest" description="Disordered" evidence="1">
    <location>
        <begin position="90"/>
        <end position="111"/>
    </location>
</feature>
<sequence length="245" mass="26805">MNALYEHVKRHSADLNSQAALTSAILIAEAGYLGATEQMLCKYLAGKHVPSEKYLTAFHRVISAETADHPAPLTLENLLDLRHRAASTDRRLSGVRKQEHELATHERAATERALEDALQRLSAMSAEKSASSALPVPPAEGDRQSSDLIHGSAPAAATELIQLSAAGRHEQALTMLSQFPRYLSAEEMASCIVHFREKSEDELADTLIRICGQEASQGAILVTMSRVLRRRNLHLDAETLLDLVV</sequence>
<evidence type="ECO:0000256" key="1">
    <source>
        <dbReference type="SAM" id="MobiDB-lite"/>
    </source>
</evidence>
<dbReference type="Proteomes" id="UP000192840">
    <property type="component" value="Unassembled WGS sequence"/>
</dbReference>